<evidence type="ECO:0000256" key="12">
    <source>
        <dbReference type="ARBA" id="ARBA00023098"/>
    </source>
</evidence>
<keyword evidence="10" id="KW-1133">Transmembrane helix</keyword>
<evidence type="ECO:0000256" key="20">
    <source>
        <dbReference type="ARBA" id="ARBA00048459"/>
    </source>
</evidence>
<evidence type="ECO:0000256" key="9">
    <source>
        <dbReference type="ARBA" id="ARBA00022857"/>
    </source>
</evidence>
<keyword evidence="5 25" id="KW-0285">Flavoprotein</keyword>
<keyword evidence="4" id="KW-0597">Phosphoprotein</keyword>
<evidence type="ECO:0000256" key="8">
    <source>
        <dbReference type="ARBA" id="ARBA00022848"/>
    </source>
</evidence>
<evidence type="ECO:0000256" key="22">
    <source>
        <dbReference type="ARBA" id="ARBA00048990"/>
    </source>
</evidence>
<dbReference type="FunFam" id="3.50.50.60:FF:000042">
    <property type="entry name" value="Dimethylaniline monooxygenase [N-oxide-forming]"/>
    <property type="match status" value="1"/>
</dbReference>
<proteinExistence type="evidence at transcript level"/>
<keyword evidence="12" id="KW-0443">Lipid metabolism</keyword>
<dbReference type="Pfam" id="PF00743">
    <property type="entry name" value="FMO-like"/>
    <property type="match status" value="1"/>
</dbReference>
<comment type="catalytic activity">
    <reaction evidence="20">
        <text>octan-3-one + NADPH + O2 + H(+) = ethyl hexanoate + NADP(+) + H2O</text>
        <dbReference type="Rhea" id="RHEA:54856"/>
        <dbReference type="ChEBI" id="CHEBI:15377"/>
        <dbReference type="ChEBI" id="CHEBI:15378"/>
        <dbReference type="ChEBI" id="CHEBI:15379"/>
        <dbReference type="ChEBI" id="CHEBI:57783"/>
        <dbReference type="ChEBI" id="CHEBI:58349"/>
        <dbReference type="ChEBI" id="CHEBI:80946"/>
        <dbReference type="ChEBI" id="CHEBI:86055"/>
    </reaction>
    <physiologicalReaction direction="left-to-right" evidence="20">
        <dbReference type="Rhea" id="RHEA:54857"/>
    </physiologicalReaction>
</comment>
<comment type="catalytic activity">
    <reaction evidence="24">
        <text>octan-3-one + NADPH + O2 + H(+) = pentyl propanoate + NADP(+) + H2O</text>
        <dbReference type="Rhea" id="RHEA:54840"/>
        <dbReference type="ChEBI" id="CHEBI:15377"/>
        <dbReference type="ChEBI" id="CHEBI:15378"/>
        <dbReference type="ChEBI" id="CHEBI:15379"/>
        <dbReference type="ChEBI" id="CHEBI:57783"/>
        <dbReference type="ChEBI" id="CHEBI:58349"/>
        <dbReference type="ChEBI" id="CHEBI:80946"/>
        <dbReference type="ChEBI" id="CHEBI:87373"/>
    </reaction>
    <physiologicalReaction direction="left-to-right" evidence="24">
        <dbReference type="Rhea" id="RHEA:54841"/>
    </physiologicalReaction>
</comment>
<dbReference type="InterPro" id="IPR002257">
    <property type="entry name" value="Flavin_mOase_5"/>
</dbReference>
<dbReference type="PIRSF" id="PIRSF000332">
    <property type="entry name" value="FMO"/>
    <property type="match status" value="1"/>
</dbReference>
<keyword evidence="7 25" id="KW-0274">FAD</keyword>
<protein>
    <recommendedName>
        <fullName evidence="26">Flavin-containing monooxygenase</fullName>
        <ecNumber evidence="26">1.-.-.-</ecNumber>
    </recommendedName>
</protein>
<dbReference type="PANTHER" id="PTHR23023">
    <property type="entry name" value="DIMETHYLANILINE MONOOXYGENASE"/>
    <property type="match status" value="1"/>
</dbReference>
<keyword evidence="11 25" id="KW-0560">Oxidoreductase</keyword>
<dbReference type="GO" id="GO:0050661">
    <property type="term" value="F:NADP binding"/>
    <property type="evidence" value="ECO:0007669"/>
    <property type="project" value="InterPro"/>
</dbReference>
<comment type="catalytic activity">
    <reaction evidence="18">
        <text>NADPH + O2 + H(+) = H2O2 + NADP(+)</text>
        <dbReference type="Rhea" id="RHEA:11260"/>
        <dbReference type="ChEBI" id="CHEBI:15378"/>
        <dbReference type="ChEBI" id="CHEBI:15379"/>
        <dbReference type="ChEBI" id="CHEBI:16240"/>
        <dbReference type="ChEBI" id="CHEBI:57783"/>
        <dbReference type="ChEBI" id="CHEBI:58349"/>
        <dbReference type="EC" id="1.6.3.1"/>
    </reaction>
    <physiologicalReaction direction="left-to-right" evidence="18">
        <dbReference type="Rhea" id="RHEA:11261"/>
    </physiologicalReaction>
</comment>
<comment type="subcellular location">
    <subcellularLocation>
        <location evidence="25">Endoplasmic reticulum membrane</location>
    </subcellularLocation>
    <subcellularLocation>
        <location evidence="1">Microsome membrane</location>
    </subcellularLocation>
</comment>
<dbReference type="InterPro" id="IPR020946">
    <property type="entry name" value="Flavin_mOase-like"/>
</dbReference>
<dbReference type="GO" id="GO:0005789">
    <property type="term" value="C:endoplasmic reticulum membrane"/>
    <property type="evidence" value="ECO:0007669"/>
    <property type="project" value="UniProtKB-SubCell"/>
</dbReference>
<comment type="catalytic activity">
    <reaction evidence="22">
        <text>heptan-4-one + NADPH + O2 + H(+) = propyl butanoate + NADP(+) + H2O</text>
        <dbReference type="Rhea" id="RHEA:54852"/>
        <dbReference type="ChEBI" id="CHEBI:15377"/>
        <dbReference type="ChEBI" id="CHEBI:15378"/>
        <dbReference type="ChEBI" id="CHEBI:15379"/>
        <dbReference type="ChEBI" id="CHEBI:57783"/>
        <dbReference type="ChEBI" id="CHEBI:58349"/>
        <dbReference type="ChEBI" id="CHEBI:89484"/>
        <dbReference type="ChEBI" id="CHEBI:89719"/>
    </reaction>
    <physiologicalReaction direction="left-to-right" evidence="22">
        <dbReference type="Rhea" id="RHEA:54853"/>
    </physiologicalReaction>
</comment>
<dbReference type="EC" id="1.-.-.-" evidence="26"/>
<comment type="catalytic activity">
    <reaction evidence="19">
        <text>hexan-3-one + NADPH + O2 + H(+) = ethyl butanoate + NADP(+) + H2O</text>
        <dbReference type="Rhea" id="RHEA:54844"/>
        <dbReference type="ChEBI" id="CHEBI:15377"/>
        <dbReference type="ChEBI" id="CHEBI:15378"/>
        <dbReference type="ChEBI" id="CHEBI:15379"/>
        <dbReference type="ChEBI" id="CHEBI:57783"/>
        <dbReference type="ChEBI" id="CHEBI:58349"/>
        <dbReference type="ChEBI" id="CHEBI:88764"/>
        <dbReference type="ChEBI" id="CHEBI:89891"/>
    </reaction>
    <physiologicalReaction direction="left-to-right" evidence="19">
        <dbReference type="Rhea" id="RHEA:54845"/>
    </physiologicalReaction>
</comment>
<comment type="cofactor">
    <cofactor evidence="25 26">
        <name>FAD</name>
        <dbReference type="ChEBI" id="CHEBI:57692"/>
    </cofactor>
</comment>
<evidence type="ECO:0000256" key="17">
    <source>
        <dbReference type="ARBA" id="ARBA00047855"/>
    </source>
</evidence>
<evidence type="ECO:0000256" key="10">
    <source>
        <dbReference type="ARBA" id="ARBA00022989"/>
    </source>
</evidence>
<evidence type="ECO:0000256" key="2">
    <source>
        <dbReference type="ARBA" id="ARBA00009183"/>
    </source>
</evidence>
<comment type="catalytic activity">
    <reaction evidence="16">
        <text>heptan-2-one + NADPH + O2 + H(+) = pentyl acetate + NADP(+) + H2O</text>
        <dbReference type="Rhea" id="RHEA:54836"/>
        <dbReference type="ChEBI" id="CHEBI:5672"/>
        <dbReference type="ChEBI" id="CHEBI:15377"/>
        <dbReference type="ChEBI" id="CHEBI:15378"/>
        <dbReference type="ChEBI" id="CHEBI:15379"/>
        <dbReference type="ChEBI" id="CHEBI:57783"/>
        <dbReference type="ChEBI" id="CHEBI:58349"/>
        <dbReference type="ChEBI" id="CHEBI:87362"/>
    </reaction>
    <physiologicalReaction direction="left-to-right" evidence="16">
        <dbReference type="Rhea" id="RHEA:54837"/>
    </physiologicalReaction>
</comment>
<reference evidence="27" key="1">
    <citation type="submission" date="2016-02" db="EMBL/GenBank/DDBJ databases">
        <title>RNAseq analyses of the midgut from blood- or serum-fed Ixodes ricinus ticks.</title>
        <authorList>
            <person name="Perner J."/>
            <person name="Provaznik J."/>
            <person name="Schrenkova J."/>
            <person name="Urbanova V."/>
            <person name="Ribeiro J.M."/>
            <person name="Kopacek P."/>
        </authorList>
    </citation>
    <scope>NUCLEOTIDE SEQUENCE</scope>
    <source>
        <tissue evidence="27">Gut</tissue>
    </source>
</reference>
<dbReference type="GO" id="GO:0050660">
    <property type="term" value="F:flavin adenine dinucleotide binding"/>
    <property type="evidence" value="ECO:0007669"/>
    <property type="project" value="InterPro"/>
</dbReference>
<sequence length="546" mass="61964">MRVAVIGAGCCGITAVKACLEESLDVVCFERAADSGGLWWYREDAAAGTGTVMRFTVANTSKEMSCYSDFPPPKEAPIFMNHKQTLRYIRSYAEHFDVPSRIRYRHEVLRLDKDGTLKVRDLETGREFEENFDRVLVCTGHHATPLMPDVPGMDKYKGRILHSHQYKYADEGLRGKKAVVVGMANSAVDVAVNLTSVAEQVFLSTRRINWILPMHYKGIPLDVYMFNQMRLWLYSWLPKSYFARLMIRCSNESWDHKIFNLEIKHDVLSQGAVINAFVDGKLLDGSVKVRGPPERFTEKGVVMDGTEEVVDLVVFATGYKSDVPFASDALPRNGDYFPLYKMMIPPENPNIVFLGFIDAGANLLQAFEMQARYAVQVFCGKVTLPSVDAMKADIEAVQKAMKAFYVATPRHALMVDRIAYVDELARAIGVKPNYWKMFFYDPKLYWKLMLSPVLNYQYRLEGPHLWKGARDAILRFDERMRAPFGDPVKKTENGTRIGTWATALAVLATCACIKTEFGKDIWTNVVEYGRRVSNLTVFSAAFKTPW</sequence>
<dbReference type="Gene3D" id="3.50.50.60">
    <property type="entry name" value="FAD/NAD(P)-binding domain"/>
    <property type="match status" value="1"/>
</dbReference>
<dbReference type="GO" id="GO:0016174">
    <property type="term" value="F:NAD(P)H oxidase H2O2-forming activity"/>
    <property type="evidence" value="ECO:0007669"/>
    <property type="project" value="UniProtKB-EC"/>
</dbReference>
<evidence type="ECO:0000256" key="25">
    <source>
        <dbReference type="PIRNR" id="PIRNR000332"/>
    </source>
</evidence>
<evidence type="ECO:0000256" key="14">
    <source>
        <dbReference type="ARBA" id="ARBA00045722"/>
    </source>
</evidence>
<evidence type="ECO:0000256" key="3">
    <source>
        <dbReference type="ARBA" id="ARBA00022481"/>
    </source>
</evidence>
<evidence type="ECO:0000256" key="5">
    <source>
        <dbReference type="ARBA" id="ARBA00022630"/>
    </source>
</evidence>
<dbReference type="PRINTS" id="PR00370">
    <property type="entry name" value="FMOXYGENASE"/>
</dbReference>
<dbReference type="InterPro" id="IPR050346">
    <property type="entry name" value="FMO-like"/>
</dbReference>
<keyword evidence="25 26" id="KW-0503">Monooxygenase</keyword>
<evidence type="ECO:0000256" key="24">
    <source>
        <dbReference type="ARBA" id="ARBA00049475"/>
    </source>
</evidence>
<keyword evidence="6" id="KW-0812">Transmembrane</keyword>
<dbReference type="AlphaFoldDB" id="A0A131Y1W7"/>
<evidence type="ECO:0000313" key="27">
    <source>
        <dbReference type="EMBL" id="JAP72465.1"/>
    </source>
</evidence>
<comment type="function">
    <text evidence="14">Acts as a Baeyer-Villiger monooxygenase on a broad range of substrates. Catalyzes the insertion of an oxygen atom into a carbon-carbon bond adjacent to a carbonyl, which converts ketones to esters. Active on diverse carbonyl compounds, whereas soft nucleophiles are mostly non- or poorly reactive. In contrast with other forms of FMO it is non- or poorly active on 'classical' substrates such as drugs, pesticides, and dietary components containing soft nucleophilic heteroatoms. Able to oxidize drug molecules bearing a carbonyl group on an aliphatic chain, such as nabumetone and pentoxifylline. Also, in the absence of substrates, shows slow but yet significant NADPH oxidase activity. Acts as a positive modulator of cholesterol biosynthesis as well as glucose homeostasis, promoting metabolic aging via pleiotropic effects.</text>
</comment>
<evidence type="ECO:0000256" key="16">
    <source>
        <dbReference type="ARBA" id="ARBA00047574"/>
    </source>
</evidence>
<organism evidence="27">
    <name type="scientific">Ixodes ricinus</name>
    <name type="common">Common tick</name>
    <name type="synonym">Acarus ricinus</name>
    <dbReference type="NCBI Taxonomy" id="34613"/>
    <lineage>
        <taxon>Eukaryota</taxon>
        <taxon>Metazoa</taxon>
        <taxon>Ecdysozoa</taxon>
        <taxon>Arthropoda</taxon>
        <taxon>Chelicerata</taxon>
        <taxon>Arachnida</taxon>
        <taxon>Acari</taxon>
        <taxon>Parasitiformes</taxon>
        <taxon>Ixodida</taxon>
        <taxon>Ixodoidea</taxon>
        <taxon>Ixodidae</taxon>
        <taxon>Ixodinae</taxon>
        <taxon>Ixodes</taxon>
    </lineage>
</organism>
<accession>A0A131Y1W7</accession>
<keyword evidence="25" id="KW-0256">Endoplasmic reticulum</keyword>
<evidence type="ECO:0000256" key="15">
    <source>
        <dbReference type="ARBA" id="ARBA00047426"/>
    </source>
</evidence>
<keyword evidence="8" id="KW-0492">Microsome</keyword>
<dbReference type="EMBL" id="GEFM01003331">
    <property type="protein sequence ID" value="JAP72465.1"/>
    <property type="molecule type" value="mRNA"/>
</dbReference>
<dbReference type="GO" id="GO:0004499">
    <property type="term" value="F:N,N-dimethylaniline monooxygenase activity"/>
    <property type="evidence" value="ECO:0007669"/>
    <property type="project" value="UniProtKB-UniRule"/>
</dbReference>
<evidence type="ECO:0000256" key="19">
    <source>
        <dbReference type="ARBA" id="ARBA00047977"/>
    </source>
</evidence>
<evidence type="ECO:0000256" key="21">
    <source>
        <dbReference type="ARBA" id="ARBA00048989"/>
    </source>
</evidence>
<dbReference type="FunFam" id="3.50.50.60:FF:000970">
    <property type="entry name" value="Dimethylaniline monooxygenase [N-oxide-forming]"/>
    <property type="match status" value="1"/>
</dbReference>
<evidence type="ECO:0000256" key="4">
    <source>
        <dbReference type="ARBA" id="ARBA00022553"/>
    </source>
</evidence>
<evidence type="ECO:0000256" key="18">
    <source>
        <dbReference type="ARBA" id="ARBA00047864"/>
    </source>
</evidence>
<dbReference type="InterPro" id="IPR036188">
    <property type="entry name" value="FAD/NAD-bd_sf"/>
</dbReference>
<dbReference type="PRINTS" id="PR01125">
    <property type="entry name" value="FMOXYGENASE5"/>
</dbReference>
<comment type="similarity">
    <text evidence="2 25 26">Belongs to the FMO family.</text>
</comment>
<comment type="catalytic activity">
    <reaction evidence="15">
        <text>hexan-3-one + NADPH + O2 + H(+) = propyl propanoate + NADP(+) + H2O</text>
        <dbReference type="Rhea" id="RHEA:54848"/>
        <dbReference type="ChEBI" id="CHEBI:15377"/>
        <dbReference type="ChEBI" id="CHEBI:15378"/>
        <dbReference type="ChEBI" id="CHEBI:15379"/>
        <dbReference type="ChEBI" id="CHEBI:57783"/>
        <dbReference type="ChEBI" id="CHEBI:58349"/>
        <dbReference type="ChEBI" id="CHEBI:89828"/>
        <dbReference type="ChEBI" id="CHEBI:89891"/>
    </reaction>
    <physiologicalReaction direction="left-to-right" evidence="15">
        <dbReference type="Rhea" id="RHEA:54849"/>
    </physiologicalReaction>
</comment>
<dbReference type="InterPro" id="IPR000960">
    <property type="entry name" value="Flavin_mOase"/>
</dbReference>
<evidence type="ECO:0000256" key="13">
    <source>
        <dbReference type="ARBA" id="ARBA00023136"/>
    </source>
</evidence>
<evidence type="ECO:0000256" key="1">
    <source>
        <dbReference type="ARBA" id="ARBA00004524"/>
    </source>
</evidence>
<evidence type="ECO:0000256" key="26">
    <source>
        <dbReference type="RuleBase" id="RU361177"/>
    </source>
</evidence>
<evidence type="ECO:0000256" key="23">
    <source>
        <dbReference type="ARBA" id="ARBA00049443"/>
    </source>
</evidence>
<comment type="catalytic activity">
    <reaction evidence="17">
        <text>sulcatone + NADPH + O2 + H(+) = 4-methylpent-3-en-1-yl acetate + NADP(+) + H2O</text>
        <dbReference type="Rhea" id="RHEA:54864"/>
        <dbReference type="ChEBI" id="CHEBI:15377"/>
        <dbReference type="ChEBI" id="CHEBI:15378"/>
        <dbReference type="ChEBI" id="CHEBI:15379"/>
        <dbReference type="ChEBI" id="CHEBI:16310"/>
        <dbReference type="ChEBI" id="CHEBI:57783"/>
        <dbReference type="ChEBI" id="CHEBI:58349"/>
        <dbReference type="ChEBI" id="CHEBI:138373"/>
    </reaction>
    <physiologicalReaction direction="left-to-right" evidence="17">
        <dbReference type="Rhea" id="RHEA:54865"/>
    </physiologicalReaction>
</comment>
<keyword evidence="9 25" id="KW-0521">NADP</keyword>
<evidence type="ECO:0000256" key="6">
    <source>
        <dbReference type="ARBA" id="ARBA00022692"/>
    </source>
</evidence>
<evidence type="ECO:0000256" key="7">
    <source>
        <dbReference type="ARBA" id="ARBA00022827"/>
    </source>
</evidence>
<name>A0A131Y1W7_IXORI</name>
<dbReference type="SUPFAM" id="SSF51905">
    <property type="entry name" value="FAD/NAD(P)-binding domain"/>
    <property type="match status" value="2"/>
</dbReference>
<comment type="catalytic activity">
    <reaction evidence="21">
        <text>(2E)-geranial + NADPH + O2 + H(+) = (1E)-2,6-dimethylhepta-1,5-dien-1-yl formate + NADP(+) + H2O</text>
        <dbReference type="Rhea" id="RHEA:54860"/>
        <dbReference type="ChEBI" id="CHEBI:15377"/>
        <dbReference type="ChEBI" id="CHEBI:15378"/>
        <dbReference type="ChEBI" id="CHEBI:15379"/>
        <dbReference type="ChEBI" id="CHEBI:16980"/>
        <dbReference type="ChEBI" id="CHEBI:57783"/>
        <dbReference type="ChEBI" id="CHEBI:58349"/>
        <dbReference type="ChEBI" id="CHEBI:138375"/>
    </reaction>
    <physiologicalReaction direction="left-to-right" evidence="21">
        <dbReference type="Rhea" id="RHEA:54861"/>
    </physiologicalReaction>
</comment>
<dbReference type="GO" id="GO:0006629">
    <property type="term" value="P:lipid metabolic process"/>
    <property type="evidence" value="ECO:0007669"/>
    <property type="project" value="UniProtKB-KW"/>
</dbReference>
<evidence type="ECO:0000256" key="11">
    <source>
        <dbReference type="ARBA" id="ARBA00023002"/>
    </source>
</evidence>
<comment type="catalytic activity">
    <reaction evidence="23">
        <text>N,N-dimethylaniline + NADPH + O2 + H(+) = N,N-dimethylaniline N-oxide + NADP(+) + H2O</text>
        <dbReference type="Rhea" id="RHEA:24468"/>
        <dbReference type="ChEBI" id="CHEBI:15377"/>
        <dbReference type="ChEBI" id="CHEBI:15378"/>
        <dbReference type="ChEBI" id="CHEBI:15379"/>
        <dbReference type="ChEBI" id="CHEBI:16269"/>
        <dbReference type="ChEBI" id="CHEBI:17735"/>
        <dbReference type="ChEBI" id="CHEBI:57783"/>
        <dbReference type="ChEBI" id="CHEBI:58349"/>
        <dbReference type="EC" id="1.14.13.8"/>
    </reaction>
    <physiologicalReaction direction="left-to-right" evidence="23">
        <dbReference type="Rhea" id="RHEA:24469"/>
    </physiologicalReaction>
</comment>
<keyword evidence="13 25" id="KW-0472">Membrane</keyword>
<keyword evidence="3" id="KW-0488">Methylation</keyword>